<evidence type="ECO:0000256" key="1">
    <source>
        <dbReference type="ARBA" id="ARBA00004651"/>
    </source>
</evidence>
<dbReference type="InterPro" id="IPR050367">
    <property type="entry name" value="APC_superfamily"/>
</dbReference>
<dbReference type="InterPro" id="IPR002293">
    <property type="entry name" value="AA/rel_permease1"/>
</dbReference>
<dbReference type="GO" id="GO:0005886">
    <property type="term" value="C:plasma membrane"/>
    <property type="evidence" value="ECO:0007669"/>
    <property type="project" value="UniProtKB-SubCell"/>
</dbReference>
<dbReference type="GO" id="GO:0022857">
    <property type="term" value="F:transmembrane transporter activity"/>
    <property type="evidence" value="ECO:0007669"/>
    <property type="project" value="InterPro"/>
</dbReference>
<organism evidence="7">
    <name type="scientific">uncultured Mycobacteriales bacterium</name>
    <dbReference type="NCBI Taxonomy" id="581187"/>
    <lineage>
        <taxon>Bacteria</taxon>
        <taxon>Bacillati</taxon>
        <taxon>Actinomycetota</taxon>
        <taxon>Actinomycetes</taxon>
        <taxon>Mycobacteriales</taxon>
        <taxon>environmental samples</taxon>
    </lineage>
</organism>
<feature type="transmembrane region" description="Helical" evidence="6">
    <location>
        <begin position="140"/>
        <end position="161"/>
    </location>
</feature>
<keyword evidence="5 6" id="KW-0472">Membrane</keyword>
<feature type="transmembrane region" description="Helical" evidence="6">
    <location>
        <begin position="212"/>
        <end position="237"/>
    </location>
</feature>
<dbReference type="PIRSF" id="PIRSF006060">
    <property type="entry name" value="AA_transporter"/>
    <property type="match status" value="1"/>
</dbReference>
<dbReference type="AlphaFoldDB" id="A0A6J4JLJ2"/>
<evidence type="ECO:0000256" key="3">
    <source>
        <dbReference type="ARBA" id="ARBA00022692"/>
    </source>
</evidence>
<dbReference type="Gene3D" id="1.20.1740.10">
    <property type="entry name" value="Amino acid/polyamine transporter I"/>
    <property type="match status" value="1"/>
</dbReference>
<dbReference type="PANTHER" id="PTHR42770:SF13">
    <property type="entry name" value="L-METHIONINE_BRANCHED-CHAIN AMINO ACID EXPORTER YJEH"/>
    <property type="match status" value="1"/>
</dbReference>
<feature type="transmembrane region" description="Helical" evidence="6">
    <location>
        <begin position="336"/>
        <end position="357"/>
    </location>
</feature>
<feature type="transmembrane region" description="Helical" evidence="6">
    <location>
        <begin position="35"/>
        <end position="54"/>
    </location>
</feature>
<evidence type="ECO:0000256" key="5">
    <source>
        <dbReference type="ARBA" id="ARBA00023136"/>
    </source>
</evidence>
<keyword evidence="3 6" id="KW-0812">Transmembrane</keyword>
<accession>A0A6J4JLJ2</accession>
<protein>
    <recommendedName>
        <fullName evidence="8">Amino acid permease</fullName>
    </recommendedName>
</protein>
<feature type="transmembrane region" description="Helical" evidence="6">
    <location>
        <begin position="257"/>
        <end position="280"/>
    </location>
</feature>
<dbReference type="Pfam" id="PF13520">
    <property type="entry name" value="AA_permease_2"/>
    <property type="match status" value="1"/>
</dbReference>
<evidence type="ECO:0000256" key="2">
    <source>
        <dbReference type="ARBA" id="ARBA00022475"/>
    </source>
</evidence>
<comment type="subcellular location">
    <subcellularLocation>
        <location evidence="1">Cell membrane</location>
        <topology evidence="1">Multi-pass membrane protein</topology>
    </subcellularLocation>
</comment>
<dbReference type="EMBL" id="CADCTP010000329">
    <property type="protein sequence ID" value="CAA9281688.1"/>
    <property type="molecule type" value="Genomic_DNA"/>
</dbReference>
<feature type="transmembrane region" description="Helical" evidence="6">
    <location>
        <begin position="306"/>
        <end position="330"/>
    </location>
</feature>
<keyword evidence="4 6" id="KW-1133">Transmembrane helix</keyword>
<name>A0A6J4JLJ2_9ACTN</name>
<feature type="transmembrane region" description="Helical" evidence="6">
    <location>
        <begin position="110"/>
        <end position="128"/>
    </location>
</feature>
<sequence length="410" mass="41721">MWHGVALYLGAVIGAGVLILPGASASLAGPASVLAWGFDSLLGLPIALTFAALAARHPDAGGVATYTGIAFGPTVGMVIGWFYVLAAASAQSLVALTGAYYAAPHLGLDRLGVALLATAMLVVATLTNSRGLRVSGQVQLVFSAAVTVLLVLAIVVSGPRMEAERWEPFAPEGWPAVGNAAVLIFFAYFGWEAICHLSAEFRDPARDVVRSTLISVVIITVLFLGIAVATIGTGTYGTEELDRTAVARLLADPLGTGVGAVAAGIAVLIALGTANAFLAATSRLTYALARDGMFPSRLGRVNADGVPLPAVLAVGGFAISCLVLATAFGWDAKDILVVPNALVITVYAAGTAAGVVLLRGARRVAAVIASLLCLALLPFAGIGLLATVLIAAAALLYRRRHPGPVRAPSV</sequence>
<keyword evidence="2" id="KW-1003">Cell membrane</keyword>
<dbReference type="PANTHER" id="PTHR42770">
    <property type="entry name" value="AMINO ACID TRANSPORTER-RELATED"/>
    <property type="match status" value="1"/>
</dbReference>
<gene>
    <name evidence="7" type="ORF">AVDCRST_MAG41-3678</name>
</gene>
<evidence type="ECO:0008006" key="8">
    <source>
        <dbReference type="Google" id="ProtNLM"/>
    </source>
</evidence>
<feature type="transmembrane region" description="Helical" evidence="6">
    <location>
        <begin position="364"/>
        <end position="397"/>
    </location>
</feature>
<reference evidence="7" key="1">
    <citation type="submission" date="2020-02" db="EMBL/GenBank/DDBJ databases">
        <authorList>
            <person name="Meier V. D."/>
        </authorList>
    </citation>
    <scope>NUCLEOTIDE SEQUENCE</scope>
    <source>
        <strain evidence="7">AVDCRST_MAG41</strain>
    </source>
</reference>
<proteinExistence type="predicted"/>
<evidence type="ECO:0000256" key="6">
    <source>
        <dbReference type="SAM" id="Phobius"/>
    </source>
</evidence>
<evidence type="ECO:0000256" key="4">
    <source>
        <dbReference type="ARBA" id="ARBA00022989"/>
    </source>
</evidence>
<feature type="transmembrane region" description="Helical" evidence="6">
    <location>
        <begin position="173"/>
        <end position="191"/>
    </location>
</feature>
<evidence type="ECO:0000313" key="7">
    <source>
        <dbReference type="EMBL" id="CAA9281688.1"/>
    </source>
</evidence>
<feature type="transmembrane region" description="Helical" evidence="6">
    <location>
        <begin position="66"/>
        <end position="90"/>
    </location>
</feature>